<sequence length="113" mass="12432">MVEQFVQTGDAGGRVAKGLEAHFQAERLLQPLDDGFGRHPVGDQRQAVDLDDRQVGEGKRRGQPEGHRLGEWQPMVAQHRRHDAAFAVGGLAVLEFHQSIFFNCSTLSPMASA</sequence>
<evidence type="ECO:0000313" key="2">
    <source>
        <dbReference type="EMBL" id="MPN62309.1"/>
    </source>
</evidence>
<organism evidence="2">
    <name type="scientific">bioreactor metagenome</name>
    <dbReference type="NCBI Taxonomy" id="1076179"/>
    <lineage>
        <taxon>unclassified sequences</taxon>
        <taxon>metagenomes</taxon>
        <taxon>ecological metagenomes</taxon>
    </lineage>
</organism>
<dbReference type="AlphaFoldDB" id="A0A645JHY0"/>
<proteinExistence type="predicted"/>
<dbReference type="EMBL" id="VSSQ01140142">
    <property type="protein sequence ID" value="MPN62309.1"/>
    <property type="molecule type" value="Genomic_DNA"/>
</dbReference>
<evidence type="ECO:0000256" key="1">
    <source>
        <dbReference type="SAM" id="MobiDB-lite"/>
    </source>
</evidence>
<gene>
    <name evidence="2" type="ORF">SDC9_210056</name>
</gene>
<protein>
    <submittedName>
        <fullName evidence="2">Uncharacterized protein</fullName>
    </submittedName>
</protein>
<feature type="compositionally biased region" description="Basic and acidic residues" evidence="1">
    <location>
        <begin position="35"/>
        <end position="69"/>
    </location>
</feature>
<name>A0A645JHY0_9ZZZZ</name>
<feature type="region of interest" description="Disordered" evidence="1">
    <location>
        <begin position="34"/>
        <end position="69"/>
    </location>
</feature>
<reference evidence="2" key="1">
    <citation type="submission" date="2019-08" db="EMBL/GenBank/DDBJ databases">
        <authorList>
            <person name="Kucharzyk K."/>
            <person name="Murdoch R.W."/>
            <person name="Higgins S."/>
            <person name="Loffler F."/>
        </authorList>
    </citation>
    <scope>NUCLEOTIDE SEQUENCE</scope>
</reference>
<comment type="caution">
    <text evidence="2">The sequence shown here is derived from an EMBL/GenBank/DDBJ whole genome shotgun (WGS) entry which is preliminary data.</text>
</comment>
<accession>A0A645JHY0</accession>